<protein>
    <recommendedName>
        <fullName evidence="3">C-type lectin domain-containing protein</fullName>
    </recommendedName>
</protein>
<proteinExistence type="predicted"/>
<comment type="caution">
    <text evidence="1">The sequence shown here is derived from an EMBL/GenBank/DDBJ whole genome shotgun (WGS) entry which is preliminary data.</text>
</comment>
<feature type="non-terminal residue" evidence="1">
    <location>
        <position position="102"/>
    </location>
</feature>
<name>A0AAV5SSL8_9BILA</name>
<accession>A0AAV5SSL8</accession>
<dbReference type="Gene3D" id="3.10.100.10">
    <property type="entry name" value="Mannose-Binding Protein A, subunit A"/>
    <property type="match status" value="1"/>
</dbReference>
<evidence type="ECO:0000313" key="1">
    <source>
        <dbReference type="EMBL" id="GMS86176.1"/>
    </source>
</evidence>
<sequence length="102" mass="10966">QNFDGGRWLEISTTDGEYKTVMCVIDGDEGTTAKTTKMPVTGAPAQGQCGDYSLMSNGGDGAKPCIKVFTNHLSWNLAQQTCAADFGSLVTISSAEENKYFW</sequence>
<evidence type="ECO:0000313" key="2">
    <source>
        <dbReference type="Proteomes" id="UP001432027"/>
    </source>
</evidence>
<gene>
    <name evidence="1" type="ORF">PENTCL1PPCAC_8351</name>
</gene>
<dbReference type="Proteomes" id="UP001432027">
    <property type="component" value="Unassembled WGS sequence"/>
</dbReference>
<dbReference type="CDD" id="cd00037">
    <property type="entry name" value="CLECT"/>
    <property type="match status" value="1"/>
</dbReference>
<dbReference type="InterPro" id="IPR016187">
    <property type="entry name" value="CTDL_fold"/>
</dbReference>
<dbReference type="SUPFAM" id="SSF56436">
    <property type="entry name" value="C-type lectin-like"/>
    <property type="match status" value="1"/>
</dbReference>
<evidence type="ECO:0008006" key="3">
    <source>
        <dbReference type="Google" id="ProtNLM"/>
    </source>
</evidence>
<keyword evidence="2" id="KW-1185">Reference proteome</keyword>
<feature type="non-terminal residue" evidence="1">
    <location>
        <position position="1"/>
    </location>
</feature>
<organism evidence="1 2">
    <name type="scientific">Pristionchus entomophagus</name>
    <dbReference type="NCBI Taxonomy" id="358040"/>
    <lineage>
        <taxon>Eukaryota</taxon>
        <taxon>Metazoa</taxon>
        <taxon>Ecdysozoa</taxon>
        <taxon>Nematoda</taxon>
        <taxon>Chromadorea</taxon>
        <taxon>Rhabditida</taxon>
        <taxon>Rhabditina</taxon>
        <taxon>Diplogasteromorpha</taxon>
        <taxon>Diplogasteroidea</taxon>
        <taxon>Neodiplogasteridae</taxon>
        <taxon>Pristionchus</taxon>
    </lineage>
</organism>
<dbReference type="AlphaFoldDB" id="A0AAV5SSL8"/>
<reference evidence="1" key="1">
    <citation type="submission" date="2023-10" db="EMBL/GenBank/DDBJ databases">
        <title>Genome assembly of Pristionchus species.</title>
        <authorList>
            <person name="Yoshida K."/>
            <person name="Sommer R.J."/>
        </authorList>
    </citation>
    <scope>NUCLEOTIDE SEQUENCE</scope>
    <source>
        <strain evidence="1">RS0144</strain>
    </source>
</reference>
<dbReference type="InterPro" id="IPR016186">
    <property type="entry name" value="C-type_lectin-like/link_sf"/>
</dbReference>
<dbReference type="EMBL" id="BTSX01000002">
    <property type="protein sequence ID" value="GMS86176.1"/>
    <property type="molecule type" value="Genomic_DNA"/>
</dbReference>